<evidence type="ECO:0000256" key="20">
    <source>
        <dbReference type="PIRSR" id="PIRSR006135-2"/>
    </source>
</evidence>
<evidence type="ECO:0000256" key="10">
    <source>
        <dbReference type="ARBA" id="ARBA00022573"/>
    </source>
</evidence>
<protein>
    <recommendedName>
        <fullName evidence="18">Bifunctional adenosylcobalamin biosynthesis protein CobU</fullName>
        <ecNumber evidence="8">2.7.1.156</ecNumber>
        <ecNumber evidence="9">2.7.7.62</ecNumber>
    </recommendedName>
    <alternativeName>
        <fullName evidence="16">Adenosylcobinamide kinase</fullName>
    </alternativeName>
    <alternativeName>
        <fullName evidence="17">Adenosylcobinamide-phosphate guanylyltransferase</fullName>
    </alternativeName>
</protein>
<keyword evidence="13 21" id="KW-0418">Kinase</keyword>
<dbReference type="CDD" id="cd00544">
    <property type="entry name" value="CobU"/>
    <property type="match status" value="1"/>
</dbReference>
<evidence type="ECO:0000256" key="6">
    <source>
        <dbReference type="ARBA" id="ARBA00005159"/>
    </source>
</evidence>
<dbReference type="Pfam" id="PF02283">
    <property type="entry name" value="CobU"/>
    <property type="match status" value="1"/>
</dbReference>
<evidence type="ECO:0000256" key="8">
    <source>
        <dbReference type="ARBA" id="ARBA00012016"/>
    </source>
</evidence>
<comment type="pathway">
    <text evidence="6">Cofactor biosynthesis; adenosylcobalamin biosynthesis; adenosylcobalamin from cob(II)yrinate a,c-diamide: step 5/7.</text>
</comment>
<dbReference type="GO" id="GO:0005524">
    <property type="term" value="F:ATP binding"/>
    <property type="evidence" value="ECO:0007669"/>
    <property type="project" value="UniProtKB-KW"/>
</dbReference>
<dbReference type="FunFam" id="3.40.50.300:FF:000632">
    <property type="entry name" value="Bifunctional adenosylcobalamin biosynthesis protein"/>
    <property type="match status" value="1"/>
</dbReference>
<evidence type="ECO:0000256" key="7">
    <source>
        <dbReference type="ARBA" id="ARBA00007490"/>
    </source>
</evidence>
<dbReference type="PANTHER" id="PTHR34848">
    <property type="match status" value="1"/>
</dbReference>
<dbReference type="UniPathway" id="UPA00148">
    <property type="reaction ID" value="UER00236"/>
</dbReference>
<dbReference type="GO" id="GO:0005525">
    <property type="term" value="F:GTP binding"/>
    <property type="evidence" value="ECO:0007669"/>
    <property type="project" value="UniProtKB-KW"/>
</dbReference>
<dbReference type="NCBIfam" id="NF004469">
    <property type="entry name" value="PRK05800.1"/>
    <property type="match status" value="1"/>
</dbReference>
<comment type="catalytic activity">
    <reaction evidence="2">
        <text>adenosylcob(III)inamide phosphate + GTP + H(+) = adenosylcob(III)inamide-GDP + diphosphate</text>
        <dbReference type="Rhea" id="RHEA:22712"/>
        <dbReference type="ChEBI" id="CHEBI:15378"/>
        <dbReference type="ChEBI" id="CHEBI:33019"/>
        <dbReference type="ChEBI" id="CHEBI:37565"/>
        <dbReference type="ChEBI" id="CHEBI:58502"/>
        <dbReference type="ChEBI" id="CHEBI:60487"/>
        <dbReference type="EC" id="2.7.7.62"/>
    </reaction>
</comment>
<sequence length="187" mass="21470">MKNQSIILITGGARSGKSSFAEETLKDIEGKVLYIATAQAYDDEMKDRIEKHKQRRYPHWITYEGYQKLHGVIEDYQSDVKGILLDCVTLLITNLMLENNTDWDSITPNEINQIEESIMGEMKKLVNIIKEVPLKTVLVTNEVGLGIVPEYKMARVFRDMAGRINQYLAREANEVYFVVSGIPWKLK</sequence>
<dbReference type="EC" id="2.7.7.62" evidence="9"/>
<evidence type="ECO:0000256" key="5">
    <source>
        <dbReference type="ARBA" id="ARBA00004692"/>
    </source>
</evidence>
<evidence type="ECO:0000256" key="19">
    <source>
        <dbReference type="PIRSR" id="PIRSR006135-1"/>
    </source>
</evidence>
<evidence type="ECO:0000256" key="18">
    <source>
        <dbReference type="ARBA" id="ARBA00073706"/>
    </source>
</evidence>
<dbReference type="STRING" id="1120976.SAMN03080606_03198"/>
<keyword evidence="12 20" id="KW-0547">Nucleotide-binding</keyword>
<keyword evidence="14" id="KW-0067">ATP-binding</keyword>
<dbReference type="PANTHER" id="PTHR34848:SF1">
    <property type="entry name" value="BIFUNCTIONAL ADENOSYLCOBALAMIN BIOSYNTHESIS PROTEIN COBU"/>
    <property type="match status" value="1"/>
</dbReference>
<dbReference type="EMBL" id="FMUS01000023">
    <property type="protein sequence ID" value="SCY94740.1"/>
    <property type="molecule type" value="Genomic_DNA"/>
</dbReference>
<keyword evidence="21" id="KW-0548">Nucleotidyltransferase</keyword>
<feature type="binding site" evidence="20">
    <location>
        <position position="64"/>
    </location>
    <ligand>
        <name>GTP</name>
        <dbReference type="ChEBI" id="CHEBI:37565"/>
    </ligand>
</feature>
<dbReference type="OrthoDB" id="9799422at2"/>
<proteinExistence type="inferred from homology"/>
<dbReference type="GO" id="GO:0009236">
    <property type="term" value="P:cobalamin biosynthetic process"/>
    <property type="evidence" value="ECO:0007669"/>
    <property type="project" value="UniProtKB-UniPathway"/>
</dbReference>
<organism evidence="21 22">
    <name type="scientific">Alkaliphilus peptidifermentans DSM 18978</name>
    <dbReference type="NCBI Taxonomy" id="1120976"/>
    <lineage>
        <taxon>Bacteria</taxon>
        <taxon>Bacillati</taxon>
        <taxon>Bacillota</taxon>
        <taxon>Clostridia</taxon>
        <taxon>Peptostreptococcales</taxon>
        <taxon>Natronincolaceae</taxon>
        <taxon>Alkaliphilus</taxon>
    </lineage>
</organism>
<evidence type="ECO:0000256" key="1">
    <source>
        <dbReference type="ARBA" id="ARBA00000312"/>
    </source>
</evidence>
<evidence type="ECO:0000256" key="11">
    <source>
        <dbReference type="ARBA" id="ARBA00022679"/>
    </source>
</evidence>
<feature type="binding site" evidence="20">
    <location>
        <begin position="36"/>
        <end position="38"/>
    </location>
    <ligand>
        <name>GTP</name>
        <dbReference type="ChEBI" id="CHEBI:37565"/>
    </ligand>
</feature>
<dbReference type="EC" id="2.7.1.156" evidence="8"/>
<feature type="binding site" evidence="20">
    <location>
        <begin position="53"/>
        <end position="56"/>
    </location>
    <ligand>
        <name>GTP</name>
        <dbReference type="ChEBI" id="CHEBI:37565"/>
    </ligand>
</feature>
<evidence type="ECO:0000256" key="16">
    <source>
        <dbReference type="ARBA" id="ARBA00029570"/>
    </source>
</evidence>
<feature type="binding site" evidence="20">
    <location>
        <position position="86"/>
    </location>
    <ligand>
        <name>GTP</name>
        <dbReference type="ChEBI" id="CHEBI:37565"/>
    </ligand>
</feature>
<dbReference type="AlphaFoldDB" id="A0A1G5K3T8"/>
<dbReference type="PIRSF" id="PIRSF006135">
    <property type="entry name" value="CobU"/>
    <property type="match status" value="1"/>
</dbReference>
<dbReference type="GO" id="GO:0008820">
    <property type="term" value="F:cobinamide phosphate guanylyltransferase activity"/>
    <property type="evidence" value="ECO:0007669"/>
    <property type="project" value="UniProtKB-EC"/>
</dbReference>
<evidence type="ECO:0000256" key="14">
    <source>
        <dbReference type="ARBA" id="ARBA00022840"/>
    </source>
</evidence>
<keyword evidence="22" id="KW-1185">Reference proteome</keyword>
<evidence type="ECO:0000313" key="21">
    <source>
        <dbReference type="EMBL" id="SCY94740.1"/>
    </source>
</evidence>
<name>A0A1G5K3T8_9FIRM</name>
<comment type="similarity">
    <text evidence="7">Belongs to the CobU/CobP family.</text>
</comment>
<evidence type="ECO:0000256" key="9">
    <source>
        <dbReference type="ARBA" id="ARBA00012523"/>
    </source>
</evidence>
<evidence type="ECO:0000256" key="15">
    <source>
        <dbReference type="ARBA" id="ARBA00023134"/>
    </source>
</evidence>
<dbReference type="GO" id="GO:0043752">
    <property type="term" value="F:adenosylcobinamide kinase activity"/>
    <property type="evidence" value="ECO:0007669"/>
    <property type="project" value="UniProtKB-EC"/>
</dbReference>
<evidence type="ECO:0000256" key="12">
    <source>
        <dbReference type="ARBA" id="ARBA00022741"/>
    </source>
</evidence>
<evidence type="ECO:0000256" key="3">
    <source>
        <dbReference type="ARBA" id="ARBA00001522"/>
    </source>
</evidence>
<dbReference type="Gene3D" id="3.40.50.300">
    <property type="entry name" value="P-loop containing nucleotide triphosphate hydrolases"/>
    <property type="match status" value="1"/>
</dbReference>
<dbReference type="RefSeq" id="WP_091545538.1">
    <property type="nucleotide sequence ID" value="NZ_FMUS01000023.1"/>
</dbReference>
<evidence type="ECO:0000256" key="17">
    <source>
        <dbReference type="ARBA" id="ARBA00030571"/>
    </source>
</evidence>
<evidence type="ECO:0000313" key="22">
    <source>
        <dbReference type="Proteomes" id="UP000198636"/>
    </source>
</evidence>
<keyword evidence="10" id="KW-0169">Cobalamin biosynthesis</keyword>
<reference evidence="21 22" key="1">
    <citation type="submission" date="2016-10" db="EMBL/GenBank/DDBJ databases">
        <authorList>
            <person name="de Groot N.N."/>
        </authorList>
    </citation>
    <scope>NUCLEOTIDE SEQUENCE [LARGE SCALE GENOMIC DNA]</scope>
    <source>
        <strain evidence="21 22">DSM 18978</strain>
    </source>
</reference>
<comment type="catalytic activity">
    <reaction evidence="1">
        <text>adenosylcob(III)inamide + ATP = adenosylcob(III)inamide phosphate + ADP + H(+)</text>
        <dbReference type="Rhea" id="RHEA:15769"/>
        <dbReference type="ChEBI" id="CHEBI:2480"/>
        <dbReference type="ChEBI" id="CHEBI:15378"/>
        <dbReference type="ChEBI" id="CHEBI:30616"/>
        <dbReference type="ChEBI" id="CHEBI:58502"/>
        <dbReference type="ChEBI" id="CHEBI:456216"/>
        <dbReference type="EC" id="2.7.1.156"/>
    </reaction>
</comment>
<keyword evidence="15 20" id="KW-0342">GTP-binding</keyword>
<evidence type="ECO:0000256" key="2">
    <source>
        <dbReference type="ARBA" id="ARBA00000711"/>
    </source>
</evidence>
<feature type="binding site" evidence="20">
    <location>
        <begin position="11"/>
        <end position="18"/>
    </location>
    <ligand>
        <name>GTP</name>
        <dbReference type="ChEBI" id="CHEBI:37565"/>
    </ligand>
</feature>
<comment type="pathway">
    <text evidence="5">Cofactor biosynthesis; adenosylcobalamin biosynthesis; adenosylcobalamin from cob(II)yrinate a,c-diamide: step 6/7.</text>
</comment>
<gene>
    <name evidence="21" type="ORF">SAMN03080606_03198</name>
</gene>
<dbReference type="InterPro" id="IPR027417">
    <property type="entry name" value="P-loop_NTPase"/>
</dbReference>
<comment type="function">
    <text evidence="4">Catalyzes ATP-dependent phosphorylation of adenosylcobinamide and addition of GMP to adenosylcobinamide phosphate.</text>
</comment>
<dbReference type="Proteomes" id="UP000198636">
    <property type="component" value="Unassembled WGS sequence"/>
</dbReference>
<evidence type="ECO:0000256" key="4">
    <source>
        <dbReference type="ARBA" id="ARBA00003889"/>
    </source>
</evidence>
<dbReference type="InterPro" id="IPR003203">
    <property type="entry name" value="CobU/CobP"/>
</dbReference>
<comment type="catalytic activity">
    <reaction evidence="3">
        <text>adenosylcob(III)inamide + GTP = adenosylcob(III)inamide phosphate + GDP + H(+)</text>
        <dbReference type="Rhea" id="RHEA:15765"/>
        <dbReference type="ChEBI" id="CHEBI:2480"/>
        <dbReference type="ChEBI" id="CHEBI:15378"/>
        <dbReference type="ChEBI" id="CHEBI:37565"/>
        <dbReference type="ChEBI" id="CHEBI:58189"/>
        <dbReference type="ChEBI" id="CHEBI:58502"/>
        <dbReference type="EC" id="2.7.1.156"/>
    </reaction>
</comment>
<keyword evidence="11 21" id="KW-0808">Transferase</keyword>
<dbReference type="SUPFAM" id="SSF52540">
    <property type="entry name" value="P-loop containing nucleoside triphosphate hydrolases"/>
    <property type="match status" value="1"/>
</dbReference>
<accession>A0A1G5K3T8</accession>
<evidence type="ECO:0000256" key="13">
    <source>
        <dbReference type="ARBA" id="ARBA00022777"/>
    </source>
</evidence>
<feature type="active site" description="GMP-histidine intermediate" evidence="19">
    <location>
        <position position="52"/>
    </location>
</feature>